<organism evidence="4 5">
    <name type="scientific">Streptomyces noursei</name>
    <name type="common">Streptomyces albulus</name>
    <dbReference type="NCBI Taxonomy" id="1971"/>
    <lineage>
        <taxon>Bacteria</taxon>
        <taxon>Bacillati</taxon>
        <taxon>Actinomycetota</taxon>
        <taxon>Actinomycetes</taxon>
        <taxon>Kitasatosporales</taxon>
        <taxon>Streptomycetaceae</taxon>
        <taxon>Streptomyces</taxon>
    </lineage>
</organism>
<dbReference type="RefSeq" id="WP_016573795.1">
    <property type="nucleotide sequence ID" value="NZ_BHXC01000006.1"/>
</dbReference>
<evidence type="ECO:0000259" key="3">
    <source>
        <dbReference type="Pfam" id="PF25231"/>
    </source>
</evidence>
<dbReference type="PANTHER" id="PTHR33133">
    <property type="entry name" value="OS08G0107100 PROTEIN-RELATED"/>
    <property type="match status" value="1"/>
</dbReference>
<keyword evidence="2" id="KW-1133">Transmembrane helix</keyword>
<feature type="transmembrane region" description="Helical" evidence="2">
    <location>
        <begin position="390"/>
        <end position="418"/>
    </location>
</feature>
<name>A0A401R1N6_STRNR</name>
<keyword evidence="2" id="KW-0472">Membrane</keyword>
<comment type="caution">
    <text evidence="4">The sequence shown here is derived from an EMBL/GenBank/DDBJ whole genome shotgun (WGS) entry which is preliminary data.</text>
</comment>
<feature type="transmembrane region" description="Helical" evidence="2">
    <location>
        <begin position="253"/>
        <end position="274"/>
    </location>
</feature>
<keyword evidence="2" id="KW-0812">Transmembrane</keyword>
<evidence type="ECO:0000313" key="5">
    <source>
        <dbReference type="Proteomes" id="UP000288351"/>
    </source>
</evidence>
<dbReference type="AlphaFoldDB" id="A0A401R1N6"/>
<feature type="compositionally biased region" description="Low complexity" evidence="1">
    <location>
        <begin position="442"/>
        <end position="464"/>
    </location>
</feature>
<dbReference type="EMBL" id="BHXC01000006">
    <property type="protein sequence ID" value="GCB91524.1"/>
    <property type="molecule type" value="Genomic_DNA"/>
</dbReference>
<feature type="compositionally biased region" description="Polar residues" evidence="1">
    <location>
        <begin position="38"/>
        <end position="50"/>
    </location>
</feature>
<dbReference type="Proteomes" id="UP000288351">
    <property type="component" value="Unassembled WGS sequence"/>
</dbReference>
<feature type="compositionally biased region" description="Low complexity" evidence="1">
    <location>
        <begin position="1"/>
        <end position="15"/>
    </location>
</feature>
<evidence type="ECO:0000313" key="4">
    <source>
        <dbReference type="EMBL" id="GCB91524.1"/>
    </source>
</evidence>
<reference evidence="4 5" key="1">
    <citation type="journal article" date="2019" name="Microbiol. Resour. Announc.">
        <title>Draft Genome Sequence of the Most Traditional epsilon-Poly-l-Lysine Producer, Streptomyces albulus NBRC14147.</title>
        <authorList>
            <person name="Yamanaka K."/>
            <person name="Hamano Y."/>
        </authorList>
    </citation>
    <scope>NUCLEOTIDE SEQUENCE [LARGE SCALE GENOMIC DNA]</scope>
    <source>
        <strain evidence="4 5">NBRC 14147</strain>
    </source>
</reference>
<feature type="compositionally biased region" description="Polar residues" evidence="1">
    <location>
        <begin position="491"/>
        <end position="518"/>
    </location>
</feature>
<proteinExistence type="predicted"/>
<feature type="transmembrane region" description="Helical" evidence="2">
    <location>
        <begin position="211"/>
        <end position="233"/>
    </location>
</feature>
<dbReference type="PANTHER" id="PTHR33133:SF1">
    <property type="entry name" value="EXPRESSED PROTEIN-RELATED"/>
    <property type="match status" value="1"/>
</dbReference>
<feature type="transmembrane region" description="Helical" evidence="2">
    <location>
        <begin position="286"/>
        <end position="307"/>
    </location>
</feature>
<feature type="compositionally biased region" description="Low complexity" evidence="1">
    <location>
        <begin position="520"/>
        <end position="545"/>
    </location>
</feature>
<feature type="transmembrane region" description="Helical" evidence="2">
    <location>
        <begin position="152"/>
        <end position="175"/>
    </location>
</feature>
<evidence type="ECO:0000256" key="1">
    <source>
        <dbReference type="SAM" id="MobiDB-lite"/>
    </source>
</evidence>
<accession>A0A401R1N6</accession>
<feature type="compositionally biased region" description="Gly residues" evidence="1">
    <location>
        <begin position="100"/>
        <end position="117"/>
    </location>
</feature>
<dbReference type="InterPro" id="IPR057169">
    <property type="entry name" value="DUF7847"/>
</dbReference>
<feature type="transmembrane region" description="Helical" evidence="2">
    <location>
        <begin position="337"/>
        <end position="370"/>
    </location>
</feature>
<evidence type="ECO:0000256" key="2">
    <source>
        <dbReference type="SAM" id="Phobius"/>
    </source>
</evidence>
<feature type="domain" description="DUF7847" evidence="3">
    <location>
        <begin position="156"/>
        <end position="418"/>
    </location>
</feature>
<dbReference type="Pfam" id="PF25231">
    <property type="entry name" value="DUF7847"/>
    <property type="match status" value="1"/>
</dbReference>
<protein>
    <submittedName>
        <fullName evidence="4">Membrane protein</fullName>
    </submittedName>
</protein>
<sequence length="558" mass="56772">MNNSPGWASPGSAPSDEPGRGTSEQPAASPAPKDRPDASQQPTPPNWSSDQPPPGQWTAPAGVPGQSGPGGRNAQEGAGDRTRASSGAAPGGWTAPPGAGNQGAWGGGSGWGGGWGGVPQAAKPGVIPLRPLGVGELLDGAIATMRTHWRTVLGVSLIVALVSQTTVTLVSRLWLPNSTRQLTPEDGAAPPLREIMNNAATSLAGTTITTIIGLLATIIATGMLTMVVSRAVLGRSVTAGEAWSDARGQLPRLLGLLLLLPLMLFVIFAVAMTPGFIVTGTGPVDLGLLLVLLGLFAGGVVSIWLWVRFSLASPALMLEKQGVVASMRRSAKLVRGAWWRVLGIQLLAYLLIVIVQFIIQIPATFIAFLIGGENLVDWASGANASTGWPFLIVLGIGSVISSAITFPISAGVTVLLYVDQRIRREALDLELARAAGLPGYAPEAPATYPAAGTTTPAPRTAPEANAGAENTADAPSGTSPAEPTEPTEPTVSQATGPQATGPQATRIQLTKTQETATTDAGPEQSEPAAAEAPDAPGAPTDAAPGVPGPRPSDTAPGS</sequence>
<feature type="compositionally biased region" description="Low complexity" evidence="1">
    <location>
        <begin position="84"/>
        <end position="99"/>
    </location>
</feature>
<feature type="region of interest" description="Disordered" evidence="1">
    <location>
        <begin position="1"/>
        <end position="119"/>
    </location>
</feature>
<feature type="region of interest" description="Disordered" evidence="1">
    <location>
        <begin position="442"/>
        <end position="558"/>
    </location>
</feature>
<gene>
    <name evidence="4" type="ORF">SALB_04256</name>
</gene>